<sequence>MSTFNLDNSKRDQYANVDSLLGINRVIKLSPDVVRLVGNDIKFFVVVDSLLIVIDQKNGMTGLTKEGVPIWHVTAETIRTHEFNPLFYAFYDAVRGEIWTMAADQKVLKGFDAAGNFIDEHFLNIPHDNALLLTDGTYLLETRGRYPETSKYAYSYLLANSTREEVIHDYRRVSNPTASDRHLSFSHTLYRYGGAIYYSRPHQDSLYRFDSLDKRLSAIATVSFSQGAPPPEIFRDPKIKNALTYISNANYVQPVWLVGNDRHLFVSFDYNRQNNFIIATPEQTLINSNVLVAGETVFMAPSLYGDDGFFLSIYPEYQHEALQELPEINFHPSRQWKEDFQKRADQISEKGEGVVLVVTKSQIISSE</sequence>
<dbReference type="AlphaFoldDB" id="A0A5C7F2J1"/>
<reference evidence="1 2" key="1">
    <citation type="submission" date="2019-08" db="EMBL/GenBank/DDBJ databases">
        <title>Lewinella sp. strain SSH13 Genome sequencing and assembly.</title>
        <authorList>
            <person name="Kim I."/>
        </authorList>
    </citation>
    <scope>NUCLEOTIDE SEQUENCE [LARGE SCALE GENOMIC DNA]</scope>
    <source>
        <strain evidence="1 2">SSH13</strain>
    </source>
</reference>
<evidence type="ECO:0008006" key="3">
    <source>
        <dbReference type="Google" id="ProtNLM"/>
    </source>
</evidence>
<protein>
    <recommendedName>
        <fullName evidence="3">6-bladed beta-propeller</fullName>
    </recommendedName>
</protein>
<name>A0A5C7F2J1_9BACT</name>
<dbReference type="Proteomes" id="UP000321907">
    <property type="component" value="Unassembled WGS sequence"/>
</dbReference>
<organism evidence="1 2">
    <name type="scientific">Neolewinella aurantiaca</name>
    <dbReference type="NCBI Taxonomy" id="2602767"/>
    <lineage>
        <taxon>Bacteria</taxon>
        <taxon>Pseudomonadati</taxon>
        <taxon>Bacteroidota</taxon>
        <taxon>Saprospiria</taxon>
        <taxon>Saprospirales</taxon>
        <taxon>Lewinellaceae</taxon>
        <taxon>Neolewinella</taxon>
    </lineage>
</organism>
<proteinExistence type="predicted"/>
<evidence type="ECO:0000313" key="2">
    <source>
        <dbReference type="Proteomes" id="UP000321907"/>
    </source>
</evidence>
<gene>
    <name evidence="1" type="ORF">FUA23_21975</name>
</gene>
<comment type="caution">
    <text evidence="1">The sequence shown here is derived from an EMBL/GenBank/DDBJ whole genome shotgun (WGS) entry which is preliminary data.</text>
</comment>
<keyword evidence="2" id="KW-1185">Reference proteome</keyword>
<dbReference type="OrthoDB" id="9848487at2"/>
<dbReference type="EMBL" id="VOXD01000079">
    <property type="protein sequence ID" value="TXF81556.1"/>
    <property type="molecule type" value="Genomic_DNA"/>
</dbReference>
<dbReference type="RefSeq" id="WP_147932928.1">
    <property type="nucleotide sequence ID" value="NZ_VOXD01000079.1"/>
</dbReference>
<dbReference type="Pfam" id="PF17170">
    <property type="entry name" value="DUF5128"/>
    <property type="match status" value="1"/>
</dbReference>
<evidence type="ECO:0000313" key="1">
    <source>
        <dbReference type="EMBL" id="TXF81556.1"/>
    </source>
</evidence>
<accession>A0A5C7F2J1</accession>